<dbReference type="InterPro" id="IPR051400">
    <property type="entry name" value="HAD-like_hydrolase"/>
</dbReference>
<dbReference type="SFLD" id="SFLDS00003">
    <property type="entry name" value="Haloacid_Dehalogenase"/>
    <property type="match status" value="1"/>
</dbReference>
<dbReference type="GO" id="GO:0050124">
    <property type="term" value="F:N-acylneuraminate-9-phosphatase activity"/>
    <property type="evidence" value="ECO:0007669"/>
    <property type="project" value="TreeGrafter"/>
</dbReference>
<evidence type="ECO:0000256" key="2">
    <source>
        <dbReference type="ARBA" id="ARBA00022801"/>
    </source>
</evidence>
<evidence type="ECO:0000256" key="1">
    <source>
        <dbReference type="ARBA" id="ARBA00001946"/>
    </source>
</evidence>
<dbReference type="GO" id="GO:0008253">
    <property type="term" value="F:5'-nucleotidase activity"/>
    <property type="evidence" value="ECO:0007669"/>
    <property type="project" value="UniProtKB-EC"/>
</dbReference>
<keyword evidence="2 4" id="KW-0378">Hydrolase</keyword>
<name>A0A5S9NKX9_9GAMM</name>
<dbReference type="AlphaFoldDB" id="A0A5S9NKX9"/>
<dbReference type="Pfam" id="PF13419">
    <property type="entry name" value="HAD_2"/>
    <property type="match status" value="1"/>
</dbReference>
<dbReference type="SFLD" id="SFLDG01129">
    <property type="entry name" value="C1.5:_HAD__Beta-PGM__Phosphata"/>
    <property type="match status" value="1"/>
</dbReference>
<dbReference type="OrthoDB" id="148966at2"/>
<reference evidence="4 5" key="1">
    <citation type="submission" date="2019-11" db="EMBL/GenBank/DDBJ databases">
        <authorList>
            <person name="Holert J."/>
        </authorList>
    </citation>
    <scope>NUCLEOTIDE SEQUENCE [LARGE SCALE GENOMIC DNA]</scope>
    <source>
        <strain evidence="4">BC5_2</strain>
    </source>
</reference>
<dbReference type="InterPro" id="IPR023214">
    <property type="entry name" value="HAD_sf"/>
</dbReference>
<organism evidence="4 5">
    <name type="scientific">BD1-7 clade bacterium</name>
    <dbReference type="NCBI Taxonomy" id="2029982"/>
    <lineage>
        <taxon>Bacteria</taxon>
        <taxon>Pseudomonadati</taxon>
        <taxon>Pseudomonadota</taxon>
        <taxon>Gammaproteobacteria</taxon>
        <taxon>Cellvibrionales</taxon>
        <taxon>Spongiibacteraceae</taxon>
        <taxon>BD1-7 clade</taxon>
    </lineage>
</organism>
<dbReference type="EC" id="3.1.3.5" evidence="4"/>
<evidence type="ECO:0000313" key="4">
    <source>
        <dbReference type="EMBL" id="CAA0090569.1"/>
    </source>
</evidence>
<dbReference type="Gene3D" id="1.20.120.710">
    <property type="entry name" value="Haloacid dehalogenase hydrolase-like domain"/>
    <property type="match status" value="1"/>
</dbReference>
<dbReference type="InterPro" id="IPR006439">
    <property type="entry name" value="HAD-SF_hydro_IA"/>
</dbReference>
<dbReference type="EMBL" id="CACSII010000002">
    <property type="protein sequence ID" value="CAA0090569.1"/>
    <property type="molecule type" value="Genomic_DNA"/>
</dbReference>
<dbReference type="InterPro" id="IPR036412">
    <property type="entry name" value="HAD-like_sf"/>
</dbReference>
<dbReference type="PANTHER" id="PTHR46470">
    <property type="entry name" value="N-ACYLNEURAMINATE-9-PHOSPHATASE"/>
    <property type="match status" value="1"/>
</dbReference>
<accession>A0A5S9NKX9</accession>
<dbReference type="GO" id="GO:0046380">
    <property type="term" value="P:N-acetylneuraminate biosynthetic process"/>
    <property type="evidence" value="ECO:0007669"/>
    <property type="project" value="TreeGrafter"/>
</dbReference>
<dbReference type="PANTHER" id="PTHR46470:SF3">
    <property type="entry name" value="N-ACYLNEURAMINATE-9-PHOSPHATASE"/>
    <property type="match status" value="1"/>
</dbReference>
<evidence type="ECO:0000256" key="3">
    <source>
        <dbReference type="ARBA" id="ARBA00022842"/>
    </source>
</evidence>
<proteinExistence type="predicted"/>
<dbReference type="Gene3D" id="3.40.50.1000">
    <property type="entry name" value="HAD superfamily/HAD-like"/>
    <property type="match status" value="1"/>
</dbReference>
<comment type="cofactor">
    <cofactor evidence="1">
        <name>Mg(2+)</name>
        <dbReference type="ChEBI" id="CHEBI:18420"/>
    </cofactor>
</comment>
<sequence length="243" mass="27245">MLKALFLDMDETLCDTTGANLKALNQMAEKAAEIFAGQLDAHELSARYLKGIYRELDDRYRSLLLPVTDEEAFRLQLIELIVQDLGVIDMPADAPRLLQSTFDESRTAFFDFFAGMGDQLLQWRKQVKLIVITNGPEFSQVVKVERVDMSRYVDHIIIGGQEKEEKPAVSIFEKALKLAECESEEVLHVGDSLSSDIMGANNAGIRSLWVSHGESRTGHAAVPDYEVETPFEFIALVNDMLDS</sequence>
<dbReference type="NCBIfam" id="TIGR01549">
    <property type="entry name" value="HAD-SF-IA-v1"/>
    <property type="match status" value="1"/>
</dbReference>
<dbReference type="Proteomes" id="UP000434580">
    <property type="component" value="Unassembled WGS sequence"/>
</dbReference>
<evidence type="ECO:0000313" key="5">
    <source>
        <dbReference type="Proteomes" id="UP000434580"/>
    </source>
</evidence>
<dbReference type="SUPFAM" id="SSF56784">
    <property type="entry name" value="HAD-like"/>
    <property type="match status" value="1"/>
</dbReference>
<dbReference type="InterPro" id="IPR041492">
    <property type="entry name" value="HAD_2"/>
</dbReference>
<keyword evidence="3" id="KW-0460">Magnesium</keyword>
<protein>
    <submittedName>
        <fullName evidence="4">Pyrimidine 5'-nucleotidase YjjG</fullName>
        <ecNumber evidence="4">3.1.3.5</ecNumber>
    </submittedName>
</protein>
<gene>
    <name evidence="4" type="primary">yjjG</name>
    <name evidence="4" type="ORF">DPBNPPHM_02906</name>
</gene>